<dbReference type="EMBL" id="FNEJ01000106">
    <property type="protein sequence ID" value="SDJ65307.1"/>
    <property type="molecule type" value="Genomic_DNA"/>
</dbReference>
<feature type="non-terminal residue" evidence="1">
    <location>
        <position position="282"/>
    </location>
</feature>
<reference evidence="1 2" key="1">
    <citation type="submission" date="2016-10" db="EMBL/GenBank/DDBJ databases">
        <authorList>
            <person name="de Groot N.N."/>
        </authorList>
    </citation>
    <scope>NUCLEOTIDE SEQUENCE [LARGE SCALE GENOMIC DNA]</scope>
    <source>
        <strain evidence="1 2">DSM 26424</strain>
    </source>
</reference>
<sequence>MGKIRNPIKFSEYFGIEAEALEGRGILDPTLNADTKLFIDPLLLEGSIYTNISSDARKTYESHFETIIKFLAKAKSPTDVAWKSAARMLTFPEIKWTCLGYGAQSVSGSGSGSEMTSQYIETARQIVELGIEDPDLFVAMALFENGVGPDRISDMTSNVIVGDLIALNERILPELGVPTQPMTIALKNGKTYSGLLAANPYIGPNDPVILVPTDILRALPIAADWSDVADAASKNAQLRARVNDQIARMWRALLQKVGLSCECPFPIQFHATRTTWAVPSAL</sequence>
<gene>
    <name evidence="1" type="ORF">SAMN04487993_11061</name>
</gene>
<evidence type="ECO:0000313" key="1">
    <source>
        <dbReference type="EMBL" id="SDJ65307.1"/>
    </source>
</evidence>
<accession>A0A1G8VHD1</accession>
<dbReference type="Proteomes" id="UP000199093">
    <property type="component" value="Unassembled WGS sequence"/>
</dbReference>
<name>A0A1G8VHD1_9RHOB</name>
<organism evidence="1 2">
    <name type="scientific">Salipiger marinus</name>
    <dbReference type="NCBI Taxonomy" id="555512"/>
    <lineage>
        <taxon>Bacteria</taxon>
        <taxon>Pseudomonadati</taxon>
        <taxon>Pseudomonadota</taxon>
        <taxon>Alphaproteobacteria</taxon>
        <taxon>Rhodobacterales</taxon>
        <taxon>Roseobacteraceae</taxon>
        <taxon>Salipiger</taxon>
    </lineage>
</organism>
<evidence type="ECO:0000313" key="2">
    <source>
        <dbReference type="Proteomes" id="UP000199093"/>
    </source>
</evidence>
<proteinExistence type="predicted"/>
<dbReference type="AlphaFoldDB" id="A0A1G8VHD1"/>
<dbReference type="RefSeq" id="WP_207543719.1">
    <property type="nucleotide sequence ID" value="NZ_FNEJ01000106.1"/>
</dbReference>
<keyword evidence="2" id="KW-1185">Reference proteome</keyword>
<protein>
    <submittedName>
        <fullName evidence="1">Uncharacterized protein</fullName>
    </submittedName>
</protein>